<keyword evidence="10" id="KW-0067">ATP-binding</keyword>
<dbReference type="GO" id="GO:0005524">
    <property type="term" value="F:ATP binding"/>
    <property type="evidence" value="ECO:0007669"/>
    <property type="project" value="UniProtKB-KW"/>
</dbReference>
<dbReference type="CDD" id="cd00082">
    <property type="entry name" value="HisKA"/>
    <property type="match status" value="1"/>
</dbReference>
<dbReference type="SMART" id="SM00388">
    <property type="entry name" value="HisKA"/>
    <property type="match status" value="1"/>
</dbReference>
<evidence type="ECO:0000256" key="6">
    <source>
        <dbReference type="ARBA" id="ARBA00022679"/>
    </source>
</evidence>
<dbReference type="InterPro" id="IPR011620">
    <property type="entry name" value="Sig_transdc_His_kinase_LytS_TM"/>
</dbReference>
<feature type="transmembrane region" description="Helical" evidence="14">
    <location>
        <begin position="7"/>
        <end position="24"/>
    </location>
</feature>
<dbReference type="GO" id="GO:0000155">
    <property type="term" value="F:phosphorelay sensor kinase activity"/>
    <property type="evidence" value="ECO:0007669"/>
    <property type="project" value="InterPro"/>
</dbReference>
<name>A0AAV4LDC9_9BACL</name>
<dbReference type="InterPro" id="IPR004358">
    <property type="entry name" value="Sig_transdc_His_kin-like_C"/>
</dbReference>
<dbReference type="PANTHER" id="PTHR43065:SF46">
    <property type="entry name" value="C4-DICARBOXYLATE TRANSPORT SENSOR PROTEIN DCTB"/>
    <property type="match status" value="1"/>
</dbReference>
<dbReference type="Gene3D" id="1.10.287.130">
    <property type="match status" value="1"/>
</dbReference>
<protein>
    <recommendedName>
        <fullName evidence="3">histidine kinase</fullName>
        <ecNumber evidence="3">2.7.13.3</ecNumber>
    </recommendedName>
</protein>
<evidence type="ECO:0000259" key="15">
    <source>
        <dbReference type="PROSITE" id="PS50109"/>
    </source>
</evidence>
<dbReference type="InterPro" id="IPR003661">
    <property type="entry name" value="HisK_dim/P_dom"/>
</dbReference>
<dbReference type="PROSITE" id="PS50109">
    <property type="entry name" value="HIS_KIN"/>
    <property type="match status" value="1"/>
</dbReference>
<gene>
    <name evidence="16" type="ORF">DNHGIG_12800</name>
</gene>
<evidence type="ECO:0000256" key="13">
    <source>
        <dbReference type="ARBA" id="ARBA00023136"/>
    </source>
</evidence>
<keyword evidence="12" id="KW-0902">Two-component regulatory system</keyword>
<evidence type="ECO:0000256" key="5">
    <source>
        <dbReference type="ARBA" id="ARBA00022553"/>
    </source>
</evidence>
<keyword evidence="6" id="KW-0808">Transferase</keyword>
<feature type="domain" description="Histidine kinase" evidence="15">
    <location>
        <begin position="210"/>
        <end position="415"/>
    </location>
</feature>
<evidence type="ECO:0000256" key="2">
    <source>
        <dbReference type="ARBA" id="ARBA00004651"/>
    </source>
</evidence>
<dbReference type="RefSeq" id="WP_282198908.1">
    <property type="nucleotide sequence ID" value="NZ_BOQE01000001.1"/>
</dbReference>
<dbReference type="InterPro" id="IPR036890">
    <property type="entry name" value="HATPase_C_sf"/>
</dbReference>
<feature type="transmembrane region" description="Helical" evidence="14">
    <location>
        <begin position="66"/>
        <end position="89"/>
    </location>
</feature>
<dbReference type="Pfam" id="PF00512">
    <property type="entry name" value="HisKA"/>
    <property type="match status" value="1"/>
</dbReference>
<dbReference type="EMBL" id="BOQE01000001">
    <property type="protein sequence ID" value="GIM45731.1"/>
    <property type="molecule type" value="Genomic_DNA"/>
</dbReference>
<accession>A0AAV4LDC9</accession>
<evidence type="ECO:0000256" key="11">
    <source>
        <dbReference type="ARBA" id="ARBA00022989"/>
    </source>
</evidence>
<feature type="transmembrane region" description="Helical" evidence="14">
    <location>
        <begin position="127"/>
        <end position="149"/>
    </location>
</feature>
<keyword evidence="11 14" id="KW-1133">Transmembrane helix</keyword>
<keyword evidence="4" id="KW-1003">Cell membrane</keyword>
<dbReference type="InterPro" id="IPR005467">
    <property type="entry name" value="His_kinase_dom"/>
</dbReference>
<keyword evidence="17" id="KW-1185">Reference proteome</keyword>
<dbReference type="Pfam" id="PF02518">
    <property type="entry name" value="HATPase_c"/>
    <property type="match status" value="1"/>
</dbReference>
<evidence type="ECO:0000256" key="4">
    <source>
        <dbReference type="ARBA" id="ARBA00022475"/>
    </source>
</evidence>
<dbReference type="InterPro" id="IPR003594">
    <property type="entry name" value="HATPase_dom"/>
</dbReference>
<keyword evidence="9 16" id="KW-0418">Kinase</keyword>
<keyword evidence="5" id="KW-0597">Phosphoprotein</keyword>
<dbReference type="PANTHER" id="PTHR43065">
    <property type="entry name" value="SENSOR HISTIDINE KINASE"/>
    <property type="match status" value="1"/>
</dbReference>
<comment type="caution">
    <text evidence="16">The sequence shown here is derived from an EMBL/GenBank/DDBJ whole genome shotgun (WGS) entry which is preliminary data.</text>
</comment>
<evidence type="ECO:0000256" key="12">
    <source>
        <dbReference type="ARBA" id="ARBA00023012"/>
    </source>
</evidence>
<dbReference type="GO" id="GO:0071555">
    <property type="term" value="P:cell wall organization"/>
    <property type="evidence" value="ECO:0007669"/>
    <property type="project" value="InterPro"/>
</dbReference>
<organism evidence="16 17">
    <name type="scientific">Collibacillus ludicampi</name>
    <dbReference type="NCBI Taxonomy" id="2771369"/>
    <lineage>
        <taxon>Bacteria</taxon>
        <taxon>Bacillati</taxon>
        <taxon>Bacillota</taxon>
        <taxon>Bacilli</taxon>
        <taxon>Bacillales</taxon>
        <taxon>Alicyclobacillaceae</taxon>
        <taxon>Collibacillus</taxon>
    </lineage>
</organism>
<feature type="transmembrane region" description="Helical" evidence="14">
    <location>
        <begin position="95"/>
        <end position="115"/>
    </location>
</feature>
<dbReference type="PRINTS" id="PR00344">
    <property type="entry name" value="BCTRLSENSOR"/>
</dbReference>
<evidence type="ECO:0000256" key="14">
    <source>
        <dbReference type="SAM" id="Phobius"/>
    </source>
</evidence>
<evidence type="ECO:0000256" key="10">
    <source>
        <dbReference type="ARBA" id="ARBA00022840"/>
    </source>
</evidence>
<dbReference type="GO" id="GO:0005886">
    <property type="term" value="C:plasma membrane"/>
    <property type="evidence" value="ECO:0007669"/>
    <property type="project" value="UniProtKB-SubCell"/>
</dbReference>
<comment type="catalytic activity">
    <reaction evidence="1">
        <text>ATP + protein L-histidine = ADP + protein N-phospho-L-histidine.</text>
        <dbReference type="EC" id="2.7.13.3"/>
    </reaction>
</comment>
<dbReference type="Gene3D" id="3.30.565.10">
    <property type="entry name" value="Histidine kinase-like ATPase, C-terminal domain"/>
    <property type="match status" value="1"/>
</dbReference>
<evidence type="ECO:0000256" key="1">
    <source>
        <dbReference type="ARBA" id="ARBA00000085"/>
    </source>
</evidence>
<evidence type="ECO:0000313" key="17">
    <source>
        <dbReference type="Proteomes" id="UP001057291"/>
    </source>
</evidence>
<dbReference type="AlphaFoldDB" id="A0AAV4LDC9"/>
<dbReference type="SUPFAM" id="SSF47384">
    <property type="entry name" value="Homodimeric domain of signal transducing histidine kinase"/>
    <property type="match status" value="1"/>
</dbReference>
<evidence type="ECO:0000313" key="16">
    <source>
        <dbReference type="EMBL" id="GIM45731.1"/>
    </source>
</evidence>
<dbReference type="SUPFAM" id="SSF55874">
    <property type="entry name" value="ATPase domain of HSP90 chaperone/DNA topoisomerase II/histidine kinase"/>
    <property type="match status" value="1"/>
</dbReference>
<keyword evidence="8" id="KW-0547">Nucleotide-binding</keyword>
<dbReference type="SMART" id="SM00387">
    <property type="entry name" value="HATPase_c"/>
    <property type="match status" value="1"/>
</dbReference>
<dbReference type="Pfam" id="PF07694">
    <property type="entry name" value="5TM-5TMR_LYT"/>
    <property type="match status" value="1"/>
</dbReference>
<dbReference type="EC" id="2.7.13.3" evidence="3"/>
<evidence type="ECO:0000256" key="3">
    <source>
        <dbReference type="ARBA" id="ARBA00012438"/>
    </source>
</evidence>
<keyword evidence="7 14" id="KW-0812">Transmembrane</keyword>
<proteinExistence type="predicted"/>
<dbReference type="Proteomes" id="UP001057291">
    <property type="component" value="Unassembled WGS sequence"/>
</dbReference>
<evidence type="ECO:0000256" key="9">
    <source>
        <dbReference type="ARBA" id="ARBA00022777"/>
    </source>
</evidence>
<sequence>MFGIKDLLLNILIIIIGILIYYSIKIEQRFQKLIIGLISVTATVACMIFPFTIVPGNIYDLRSIPILLGFLYGGYEVGLADLLAALLYRYGLGGYGFYTALYSAIALVGLTVFFVPLYQTLNRKRRILTAMAIAFSTSLLIALIGYYRIHELVPDSKENILVFFAGFCFLHVLAMWVSVHLIENMRENKAMEIEMQKAEKLHVLGELAASIAHEIRNPMTVVRGFVQLLCSREVSEEDKRYMKLIIDELDRAEEIINDYLSLTKPQIEKAETFDVVEHVRHIANVLSSCAKPRNVEIEMKGDSSCSLTTNQVRFSQVLVNLMKNGIEAMTKGGTLQVFVCRKDEHVIIEIIDTGVGMTRDEINRLGTPFYSTKEKGTGLGLMASYRIVQLMNGKIQVDSEKGKGTCFSIILPQSSRKEI</sequence>
<keyword evidence="13 14" id="KW-0472">Membrane</keyword>
<feature type="transmembrane region" description="Helical" evidence="14">
    <location>
        <begin position="161"/>
        <end position="182"/>
    </location>
</feature>
<dbReference type="InterPro" id="IPR036097">
    <property type="entry name" value="HisK_dim/P_sf"/>
</dbReference>
<evidence type="ECO:0000256" key="8">
    <source>
        <dbReference type="ARBA" id="ARBA00022741"/>
    </source>
</evidence>
<evidence type="ECO:0000256" key="7">
    <source>
        <dbReference type="ARBA" id="ARBA00022692"/>
    </source>
</evidence>
<reference evidence="16" key="1">
    <citation type="journal article" date="2023" name="Int. J. Syst. Evol. Microbiol.">
        <title>Collibacillus ludicampi gen. nov., sp. nov., a new soil bacterium of the family Alicyclobacillaceae.</title>
        <authorList>
            <person name="Jojima T."/>
            <person name="Ioku Y."/>
            <person name="Fukuta Y."/>
            <person name="Shirasaka N."/>
            <person name="Matsumura Y."/>
            <person name="Mori M."/>
        </authorList>
    </citation>
    <scope>NUCLEOTIDE SEQUENCE</scope>
    <source>
        <strain evidence="16">TP075</strain>
    </source>
</reference>
<comment type="subcellular location">
    <subcellularLocation>
        <location evidence="2">Cell membrane</location>
        <topology evidence="2">Multi-pass membrane protein</topology>
    </subcellularLocation>
</comment>
<feature type="transmembrane region" description="Helical" evidence="14">
    <location>
        <begin position="30"/>
        <end position="54"/>
    </location>
</feature>